<evidence type="ECO:0000259" key="1">
    <source>
        <dbReference type="PROSITE" id="PS50158"/>
    </source>
</evidence>
<feature type="domain" description="CCHC-type" evidence="1">
    <location>
        <begin position="29"/>
        <end position="43"/>
    </location>
</feature>
<protein>
    <recommendedName>
        <fullName evidence="1">CCHC-type domain-containing protein</fullName>
    </recommendedName>
</protein>
<dbReference type="EMBL" id="MN739159">
    <property type="protein sequence ID" value="QHS91372.1"/>
    <property type="molecule type" value="Genomic_DNA"/>
</dbReference>
<evidence type="ECO:0000313" key="2">
    <source>
        <dbReference type="EMBL" id="QHS91372.1"/>
    </source>
</evidence>
<dbReference type="InterPro" id="IPR001878">
    <property type="entry name" value="Znf_CCHC"/>
</dbReference>
<dbReference type="GO" id="GO:0008270">
    <property type="term" value="F:zinc ion binding"/>
    <property type="evidence" value="ECO:0007669"/>
    <property type="project" value="InterPro"/>
</dbReference>
<dbReference type="AlphaFoldDB" id="A0A6C0BH86"/>
<organism evidence="2">
    <name type="scientific">viral metagenome</name>
    <dbReference type="NCBI Taxonomy" id="1070528"/>
    <lineage>
        <taxon>unclassified sequences</taxon>
        <taxon>metagenomes</taxon>
        <taxon>organismal metagenomes</taxon>
    </lineage>
</organism>
<dbReference type="PROSITE" id="PS50158">
    <property type="entry name" value="ZF_CCHC"/>
    <property type="match status" value="1"/>
</dbReference>
<proteinExistence type="predicted"/>
<dbReference type="GO" id="GO:0003676">
    <property type="term" value="F:nucleic acid binding"/>
    <property type="evidence" value="ECO:0007669"/>
    <property type="project" value="InterPro"/>
</dbReference>
<dbReference type="SUPFAM" id="SSF57756">
    <property type="entry name" value="Retrovirus zinc finger-like domains"/>
    <property type="match status" value="1"/>
</dbReference>
<sequence>MCSICKDILVDFAVEHDELYCPVRNSRYCSYCAQYGHLTRSCPAPPPLWAREPVYIEQLIPPSDLKRYNITTLTPIPQHTVEKPPQLLEIKDNDKVIAAYLSARSIKTLKGFTKRKMLEEYAKQQNKRIVFINDRTINKSS</sequence>
<accession>A0A6C0BH86</accession>
<reference evidence="2" key="1">
    <citation type="journal article" date="2020" name="Nature">
        <title>Giant virus diversity and host interactions through global metagenomics.</title>
        <authorList>
            <person name="Schulz F."/>
            <person name="Roux S."/>
            <person name="Paez-Espino D."/>
            <person name="Jungbluth S."/>
            <person name="Walsh D.A."/>
            <person name="Denef V.J."/>
            <person name="McMahon K.D."/>
            <person name="Konstantinidis K.T."/>
            <person name="Eloe-Fadrosh E.A."/>
            <person name="Kyrpides N.C."/>
            <person name="Woyke T."/>
        </authorList>
    </citation>
    <scope>NUCLEOTIDE SEQUENCE</scope>
    <source>
        <strain evidence="2">GVMAG-M-3300013004-44</strain>
    </source>
</reference>
<dbReference type="InterPro" id="IPR036875">
    <property type="entry name" value="Znf_CCHC_sf"/>
</dbReference>
<name>A0A6C0BH86_9ZZZZ</name>